<feature type="domain" description="C1q" evidence="6">
    <location>
        <begin position="153"/>
        <end position="292"/>
    </location>
</feature>
<dbReference type="InterPro" id="IPR050822">
    <property type="entry name" value="Cerebellin_Synaptic_Org"/>
</dbReference>
<dbReference type="FunCoup" id="A0A6P7ILJ5">
    <property type="interactions" value="12"/>
</dbReference>
<keyword evidence="2" id="KW-0964">Secreted</keyword>
<dbReference type="GO" id="GO:0005576">
    <property type="term" value="C:extracellular region"/>
    <property type="evidence" value="ECO:0007669"/>
    <property type="project" value="UniProtKB-SubCell"/>
</dbReference>
<keyword evidence="3 5" id="KW-0732">Signal</keyword>
<evidence type="ECO:0000256" key="3">
    <source>
        <dbReference type="ARBA" id="ARBA00022729"/>
    </source>
</evidence>
<dbReference type="OrthoDB" id="6154955at2759"/>
<dbReference type="Proteomes" id="UP000515145">
    <property type="component" value="Chromosome 7"/>
</dbReference>
<dbReference type="InterPro" id="IPR001073">
    <property type="entry name" value="C1q_dom"/>
</dbReference>
<dbReference type="GeneID" id="114438907"/>
<organism evidence="7 8">
    <name type="scientific">Parambassis ranga</name>
    <name type="common">Indian glassy fish</name>
    <dbReference type="NCBI Taxonomy" id="210632"/>
    <lineage>
        <taxon>Eukaryota</taxon>
        <taxon>Metazoa</taxon>
        <taxon>Chordata</taxon>
        <taxon>Craniata</taxon>
        <taxon>Vertebrata</taxon>
        <taxon>Euteleostomi</taxon>
        <taxon>Actinopterygii</taxon>
        <taxon>Neopterygii</taxon>
        <taxon>Teleostei</taxon>
        <taxon>Neoteleostei</taxon>
        <taxon>Acanthomorphata</taxon>
        <taxon>Ovalentaria</taxon>
        <taxon>Ambassidae</taxon>
        <taxon>Parambassis</taxon>
    </lineage>
</organism>
<protein>
    <submittedName>
        <fullName evidence="8">Uncharacterized protein LOC114438907</fullName>
    </submittedName>
</protein>
<comment type="subcellular location">
    <subcellularLocation>
        <location evidence="1">Secreted</location>
    </subcellularLocation>
</comment>
<dbReference type="SUPFAM" id="SSF57997">
    <property type="entry name" value="Tropomyosin"/>
    <property type="match status" value="1"/>
</dbReference>
<dbReference type="SUPFAM" id="SSF49842">
    <property type="entry name" value="TNF-like"/>
    <property type="match status" value="1"/>
</dbReference>
<feature type="signal peptide" evidence="5">
    <location>
        <begin position="1"/>
        <end position="19"/>
    </location>
</feature>
<feature type="chain" id="PRO_5027807181" evidence="5">
    <location>
        <begin position="20"/>
        <end position="292"/>
    </location>
</feature>
<dbReference type="PRINTS" id="PR00007">
    <property type="entry name" value="COMPLEMNTC1Q"/>
</dbReference>
<keyword evidence="4" id="KW-0175">Coiled coil</keyword>
<dbReference type="Pfam" id="PF00386">
    <property type="entry name" value="C1q"/>
    <property type="match status" value="1"/>
</dbReference>
<dbReference type="InParanoid" id="A0A6P7ILJ5"/>
<dbReference type="SMART" id="SM00110">
    <property type="entry name" value="C1Q"/>
    <property type="match status" value="1"/>
</dbReference>
<evidence type="ECO:0000313" key="8">
    <source>
        <dbReference type="RefSeq" id="XP_028266358.1"/>
    </source>
</evidence>
<dbReference type="Gene3D" id="2.60.120.40">
    <property type="match status" value="1"/>
</dbReference>
<gene>
    <name evidence="8" type="primary">LOC114438907</name>
</gene>
<sequence>MKAFWDFLLVLLLCHQSQANDMLFQAPDDENTVQTTEEELQSDIWAELRDLRDMVVEQKVELRHLKDRVTAAESLVGALQEKNKAMETRMSSAEMLAEELQMENDAQAAELAVAQQKLSNVQERLTVSEGHMEELKKQQEGQTVIVQELQNVNKVRKVAFSASLLASGEGNTPVSQDFVTLIYRNVFTNIGNHYNPNTGYFTAPVRGVYFFRFTGHAALSDVSMRIKLVKNGEGMVFSGDASTTSADREDNASNGVVLHLEVGDVVSLQDGGQVWDDQYHRTTFSGFLLFTL</sequence>
<name>A0A6P7ILJ5_9TELE</name>
<evidence type="ECO:0000259" key="6">
    <source>
        <dbReference type="PROSITE" id="PS50871"/>
    </source>
</evidence>
<evidence type="ECO:0000256" key="1">
    <source>
        <dbReference type="ARBA" id="ARBA00004613"/>
    </source>
</evidence>
<evidence type="ECO:0000256" key="4">
    <source>
        <dbReference type="SAM" id="Coils"/>
    </source>
</evidence>
<accession>A0A6P7ILJ5</accession>
<evidence type="ECO:0000313" key="7">
    <source>
        <dbReference type="Proteomes" id="UP000515145"/>
    </source>
</evidence>
<dbReference type="RefSeq" id="XP_028266358.1">
    <property type="nucleotide sequence ID" value="XM_028410557.1"/>
</dbReference>
<feature type="coiled-coil region" evidence="4">
    <location>
        <begin position="48"/>
        <end position="138"/>
    </location>
</feature>
<evidence type="ECO:0000256" key="2">
    <source>
        <dbReference type="ARBA" id="ARBA00022525"/>
    </source>
</evidence>
<keyword evidence="7" id="KW-1185">Reference proteome</keyword>
<reference evidence="8" key="1">
    <citation type="submission" date="2025-08" db="UniProtKB">
        <authorList>
            <consortium name="RefSeq"/>
        </authorList>
    </citation>
    <scope>IDENTIFICATION</scope>
</reference>
<proteinExistence type="predicted"/>
<dbReference type="PANTHER" id="PTHR22923">
    <property type="entry name" value="CEREBELLIN-RELATED"/>
    <property type="match status" value="1"/>
</dbReference>
<dbReference type="InterPro" id="IPR008983">
    <property type="entry name" value="Tumour_necrosis_fac-like_dom"/>
</dbReference>
<evidence type="ECO:0000256" key="5">
    <source>
        <dbReference type="SAM" id="SignalP"/>
    </source>
</evidence>
<dbReference type="PROSITE" id="PS50871">
    <property type="entry name" value="C1Q"/>
    <property type="match status" value="1"/>
</dbReference>
<dbReference type="AlphaFoldDB" id="A0A6P7ILJ5"/>
<dbReference type="PANTHER" id="PTHR22923:SF102">
    <property type="entry name" value="CEREBELLIN 13-RELATED"/>
    <property type="match status" value="1"/>
</dbReference>